<evidence type="ECO:0000256" key="2">
    <source>
        <dbReference type="RuleBase" id="RU003707"/>
    </source>
</evidence>
<organism evidence="3">
    <name type="scientific">Streptomyces sp. R39</name>
    <dbReference type="NCBI Taxonomy" id="3238631"/>
    <lineage>
        <taxon>Bacteria</taxon>
        <taxon>Bacillati</taxon>
        <taxon>Actinomycetota</taxon>
        <taxon>Actinomycetes</taxon>
        <taxon>Kitasatosporales</taxon>
        <taxon>Streptomycetaceae</taxon>
        <taxon>Streptomyces</taxon>
    </lineage>
</organism>
<dbReference type="RefSeq" id="WP_369227924.1">
    <property type="nucleotide sequence ID" value="NZ_CP163441.1"/>
</dbReference>
<dbReference type="Gene3D" id="1.10.12.10">
    <property type="entry name" value="Lyase 2-enoyl-coa Hydratase, Chain A, domain 2"/>
    <property type="match status" value="1"/>
</dbReference>
<dbReference type="InterPro" id="IPR029045">
    <property type="entry name" value="ClpP/crotonase-like_dom_sf"/>
</dbReference>
<dbReference type="PANTHER" id="PTHR43802">
    <property type="entry name" value="ENOYL-COA HYDRATASE"/>
    <property type="match status" value="1"/>
</dbReference>
<proteinExistence type="inferred from homology"/>
<dbReference type="InterPro" id="IPR018376">
    <property type="entry name" value="Enoyl-CoA_hyd/isom_CS"/>
</dbReference>
<name>A0AB39R360_9ACTN</name>
<evidence type="ECO:0000256" key="1">
    <source>
        <dbReference type="ARBA" id="ARBA00005254"/>
    </source>
</evidence>
<comment type="similarity">
    <text evidence="1 2">Belongs to the enoyl-CoA hydratase/isomerase family.</text>
</comment>
<dbReference type="PROSITE" id="PS00166">
    <property type="entry name" value="ENOYL_COA_HYDRATASE"/>
    <property type="match status" value="1"/>
</dbReference>
<dbReference type="InterPro" id="IPR001753">
    <property type="entry name" value="Enoyl-CoA_hydra/iso"/>
</dbReference>
<dbReference type="PANTHER" id="PTHR43802:SF1">
    <property type="entry name" value="IP11341P-RELATED"/>
    <property type="match status" value="1"/>
</dbReference>
<protein>
    <submittedName>
        <fullName evidence="3">Crotonase/enoyl-CoA hydratase family protein</fullName>
    </submittedName>
</protein>
<gene>
    <name evidence="3" type="ORF">AB5J52_47390</name>
</gene>
<dbReference type="Gene3D" id="3.90.226.10">
    <property type="entry name" value="2-enoyl-CoA Hydratase, Chain A, domain 1"/>
    <property type="match status" value="1"/>
</dbReference>
<dbReference type="CDD" id="cd06558">
    <property type="entry name" value="crotonase-like"/>
    <property type="match status" value="1"/>
</dbReference>
<dbReference type="NCBIfam" id="NF006100">
    <property type="entry name" value="PRK08252.1"/>
    <property type="match status" value="1"/>
</dbReference>
<evidence type="ECO:0000313" key="3">
    <source>
        <dbReference type="EMBL" id="XDQ49270.1"/>
    </source>
</evidence>
<dbReference type="InterPro" id="IPR014748">
    <property type="entry name" value="Enoyl-CoA_hydra_C"/>
</dbReference>
<sequence length="259" mass="27280">MTEPAQHQDVLVTVDQGVMVVTINRPQARNAVNLAVAEGIAAALDELDARPDLAVGVVTGAGDTFCAGMDLKGFVEGELPIVAGRGFAGITGKPPVKPLIAAVEGFALAGGFEIALACDLMTAARQARFGIPEVKRGLVAAAGGLMRLPERIPCNLAMELALTGDFLGAERAHELGLVNRLVDDGDALDAALELAGRIAANGPLATRASKRIVVDSPGWPVDERWKRQKYVADPVFASRDAREGARAFTEKRAPRWQAK</sequence>
<accession>A0AB39R360</accession>
<dbReference type="GO" id="GO:0003824">
    <property type="term" value="F:catalytic activity"/>
    <property type="evidence" value="ECO:0007669"/>
    <property type="project" value="InterPro"/>
</dbReference>
<dbReference type="Pfam" id="PF00378">
    <property type="entry name" value="ECH_1"/>
    <property type="match status" value="1"/>
</dbReference>
<dbReference type="AlphaFoldDB" id="A0AB39R360"/>
<dbReference type="EMBL" id="CP163441">
    <property type="protein sequence ID" value="XDQ49270.1"/>
    <property type="molecule type" value="Genomic_DNA"/>
</dbReference>
<reference evidence="3" key="1">
    <citation type="submission" date="2024-07" db="EMBL/GenBank/DDBJ databases">
        <authorList>
            <person name="Yu S.T."/>
        </authorList>
    </citation>
    <scope>NUCLEOTIDE SEQUENCE</scope>
    <source>
        <strain evidence="3">R39</strain>
    </source>
</reference>
<dbReference type="SUPFAM" id="SSF52096">
    <property type="entry name" value="ClpP/crotonase"/>
    <property type="match status" value="1"/>
</dbReference>